<sequence>MRNVVLYMSMSLDGYVASDREHPGVAIPEADELKQWKLERVSKAGAHLMGRVTYQEMASFWPHSDDAYAAPMNDVPKVVFSKTLSDADATWPETRVARGDLTSEIAAIKAEPGADVIVWGGQRLAGALAAADLIDEYRLLVQPLVLGRGQTLFDQLPESRHLDLIEATPFPNGVVVQVYRTQAARAE</sequence>
<dbReference type="InterPro" id="IPR024072">
    <property type="entry name" value="DHFR-like_dom_sf"/>
</dbReference>
<name>A0A4Q7WRJ8_9ACTN</name>
<dbReference type="Proteomes" id="UP000292027">
    <property type="component" value="Unassembled WGS sequence"/>
</dbReference>
<dbReference type="PANTHER" id="PTHR38011:SF11">
    <property type="entry name" value="2,5-DIAMINO-6-RIBOSYLAMINO-4(3H)-PYRIMIDINONE 5'-PHOSPHATE REDUCTASE"/>
    <property type="match status" value="1"/>
</dbReference>
<dbReference type="InterPro" id="IPR050765">
    <property type="entry name" value="Riboflavin_Biosynth_HTPR"/>
</dbReference>
<protein>
    <submittedName>
        <fullName evidence="2">Dihydrofolate reductase</fullName>
    </submittedName>
</protein>
<dbReference type="Pfam" id="PF01872">
    <property type="entry name" value="RibD_C"/>
    <property type="match status" value="1"/>
</dbReference>
<dbReference type="GO" id="GO:0008703">
    <property type="term" value="F:5-amino-6-(5-phosphoribosylamino)uracil reductase activity"/>
    <property type="evidence" value="ECO:0007669"/>
    <property type="project" value="InterPro"/>
</dbReference>
<reference evidence="2 3" key="1">
    <citation type="journal article" date="2015" name="Stand. Genomic Sci.">
        <title>Genomic Encyclopedia of Bacterial and Archaeal Type Strains, Phase III: the genomes of soil and plant-associated and newly described type strains.</title>
        <authorList>
            <person name="Whitman W.B."/>
            <person name="Woyke T."/>
            <person name="Klenk H.P."/>
            <person name="Zhou Y."/>
            <person name="Lilburn T.G."/>
            <person name="Beck B.J."/>
            <person name="De Vos P."/>
            <person name="Vandamme P."/>
            <person name="Eisen J.A."/>
            <person name="Garrity G."/>
            <person name="Hugenholtz P."/>
            <person name="Kyrpides N.C."/>
        </authorList>
    </citation>
    <scope>NUCLEOTIDE SEQUENCE [LARGE SCALE GENOMIC DNA]</scope>
    <source>
        <strain evidence="2 3">VKM Ac-2540</strain>
    </source>
</reference>
<dbReference type="SUPFAM" id="SSF53597">
    <property type="entry name" value="Dihydrofolate reductase-like"/>
    <property type="match status" value="1"/>
</dbReference>
<dbReference type="OrthoDB" id="3471498at2"/>
<organism evidence="2 3">
    <name type="scientific">Kribbella rubisoli</name>
    <dbReference type="NCBI Taxonomy" id="3075929"/>
    <lineage>
        <taxon>Bacteria</taxon>
        <taxon>Bacillati</taxon>
        <taxon>Actinomycetota</taxon>
        <taxon>Actinomycetes</taxon>
        <taxon>Propionibacteriales</taxon>
        <taxon>Kribbellaceae</taxon>
        <taxon>Kribbella</taxon>
    </lineage>
</organism>
<comment type="caution">
    <text evidence="2">The sequence shown here is derived from an EMBL/GenBank/DDBJ whole genome shotgun (WGS) entry which is preliminary data.</text>
</comment>
<keyword evidence="3" id="KW-1185">Reference proteome</keyword>
<evidence type="ECO:0000259" key="1">
    <source>
        <dbReference type="Pfam" id="PF01872"/>
    </source>
</evidence>
<dbReference type="RefSeq" id="WP_130447095.1">
    <property type="nucleotide sequence ID" value="NZ_SHKR01000014.1"/>
</dbReference>
<evidence type="ECO:0000313" key="3">
    <source>
        <dbReference type="Proteomes" id="UP000292027"/>
    </source>
</evidence>
<feature type="domain" description="Bacterial bifunctional deaminase-reductase C-terminal" evidence="1">
    <location>
        <begin position="3"/>
        <end position="176"/>
    </location>
</feature>
<dbReference type="PANTHER" id="PTHR38011">
    <property type="entry name" value="DIHYDROFOLATE REDUCTASE FAMILY PROTEIN (AFU_ORTHOLOGUE AFUA_8G06820)"/>
    <property type="match status" value="1"/>
</dbReference>
<dbReference type="GO" id="GO:0009231">
    <property type="term" value="P:riboflavin biosynthetic process"/>
    <property type="evidence" value="ECO:0007669"/>
    <property type="project" value="InterPro"/>
</dbReference>
<evidence type="ECO:0000313" key="2">
    <source>
        <dbReference type="EMBL" id="RZU12508.1"/>
    </source>
</evidence>
<dbReference type="EMBL" id="SHKR01000014">
    <property type="protein sequence ID" value="RZU12508.1"/>
    <property type="molecule type" value="Genomic_DNA"/>
</dbReference>
<accession>A0A4Q7WRJ8</accession>
<dbReference type="InterPro" id="IPR002734">
    <property type="entry name" value="RibDG_C"/>
</dbReference>
<gene>
    <name evidence="2" type="ORF">EV645_5780</name>
</gene>
<proteinExistence type="predicted"/>
<dbReference type="AlphaFoldDB" id="A0A4Q7WRJ8"/>
<dbReference type="Gene3D" id="3.40.430.10">
    <property type="entry name" value="Dihydrofolate Reductase, subunit A"/>
    <property type="match status" value="1"/>
</dbReference>